<sequence>MLALDPLLIGDLDLGDLLVVLVKVVVVFVVGLVSTMLMVWFERKVISGMQNRVGPNKAGPFGLLQTLADGIKLFFKEDLIPDKSDRFVFKLAPYLSFVPAFLVWAIIPLGGDFTGDKTGLVTLPGDRVTRIQLADPQVGVLLLLALSGIAVYGIMLAGWASGSKYPLLGSVRASAQMVSYEAALGTSLAAVLLLAGTLSTSGIVASQEGFTNWHLVSTGVLPFVIFLIAATAELNRPPFDLVEAEQELVGGFNTEYSSIRFALFFLAEFMNTITMSAIIVTLFFGGPQPLSIDIGGLQWDGDLYLGPLNGTVWFLLKVLVFLYVYVWFRATLPRLRYDQLMDLGWKLLIPISLGWFMLLAAFRLAQQEGWNRVLVGGIGLVSIAAGAALLAAAMKVSARNREREGAMF</sequence>
<feature type="transmembrane region" description="Helical" evidence="5">
    <location>
        <begin position="211"/>
        <end position="230"/>
    </location>
</feature>
<keyword evidence="2 5" id="KW-0812">Transmembrane</keyword>
<feature type="transmembrane region" description="Helical" evidence="5">
    <location>
        <begin position="347"/>
        <end position="366"/>
    </location>
</feature>
<dbReference type="PROSITE" id="PS00668">
    <property type="entry name" value="COMPLEX1_ND1_2"/>
    <property type="match status" value="1"/>
</dbReference>
<dbReference type="PANTHER" id="PTHR11432">
    <property type="entry name" value="NADH DEHYDROGENASE SUBUNIT 1"/>
    <property type="match status" value="1"/>
</dbReference>
<evidence type="ECO:0000256" key="1">
    <source>
        <dbReference type="ARBA" id="ARBA00004141"/>
    </source>
</evidence>
<gene>
    <name evidence="6" type="ORF">UFOPK1493_02906</name>
</gene>
<comment type="subcellular location">
    <subcellularLocation>
        <location evidence="1">Membrane</location>
        <topology evidence="1">Multi-pass membrane protein</topology>
    </subcellularLocation>
</comment>
<feature type="transmembrane region" description="Helical" evidence="5">
    <location>
        <begin position="372"/>
        <end position="393"/>
    </location>
</feature>
<dbReference type="GO" id="GO:0003954">
    <property type="term" value="F:NADH dehydrogenase activity"/>
    <property type="evidence" value="ECO:0007669"/>
    <property type="project" value="TreeGrafter"/>
</dbReference>
<reference evidence="6" key="1">
    <citation type="submission" date="2020-05" db="EMBL/GenBank/DDBJ databases">
        <authorList>
            <person name="Chiriac C."/>
            <person name="Salcher M."/>
            <person name="Ghai R."/>
            <person name="Kavagutti S V."/>
        </authorList>
    </citation>
    <scope>NUCLEOTIDE SEQUENCE</scope>
</reference>
<dbReference type="Pfam" id="PF00146">
    <property type="entry name" value="NADHdh"/>
    <property type="match status" value="1"/>
</dbReference>
<dbReference type="HAMAP" id="MF_01350">
    <property type="entry name" value="NDH1_NuoH"/>
    <property type="match status" value="1"/>
</dbReference>
<feature type="transmembrane region" description="Helical" evidence="5">
    <location>
        <begin position="138"/>
        <end position="161"/>
    </location>
</feature>
<protein>
    <submittedName>
        <fullName evidence="6">Unannotated protein</fullName>
    </submittedName>
</protein>
<evidence type="ECO:0000313" key="6">
    <source>
        <dbReference type="EMBL" id="CAB4578742.1"/>
    </source>
</evidence>
<evidence type="ECO:0000256" key="3">
    <source>
        <dbReference type="ARBA" id="ARBA00022989"/>
    </source>
</evidence>
<feature type="transmembrane region" description="Helical" evidence="5">
    <location>
        <begin position="261"/>
        <end position="284"/>
    </location>
</feature>
<dbReference type="PROSITE" id="PS00667">
    <property type="entry name" value="COMPLEX1_ND1_1"/>
    <property type="match status" value="1"/>
</dbReference>
<dbReference type="GO" id="GO:0016020">
    <property type="term" value="C:membrane"/>
    <property type="evidence" value="ECO:0007669"/>
    <property type="project" value="UniProtKB-SubCell"/>
</dbReference>
<dbReference type="AlphaFoldDB" id="A0A6J6EQI6"/>
<evidence type="ECO:0000256" key="5">
    <source>
        <dbReference type="SAM" id="Phobius"/>
    </source>
</evidence>
<evidence type="ECO:0000256" key="4">
    <source>
        <dbReference type="ARBA" id="ARBA00023136"/>
    </source>
</evidence>
<evidence type="ECO:0000256" key="2">
    <source>
        <dbReference type="ARBA" id="ARBA00022692"/>
    </source>
</evidence>
<name>A0A6J6EQI6_9ZZZZ</name>
<dbReference type="GO" id="GO:0009060">
    <property type="term" value="P:aerobic respiration"/>
    <property type="evidence" value="ECO:0007669"/>
    <property type="project" value="TreeGrafter"/>
</dbReference>
<dbReference type="EMBL" id="CAEZSR010000137">
    <property type="protein sequence ID" value="CAB4578742.1"/>
    <property type="molecule type" value="Genomic_DNA"/>
</dbReference>
<dbReference type="NCBIfam" id="NF004741">
    <property type="entry name" value="PRK06076.1-2"/>
    <property type="match status" value="1"/>
</dbReference>
<feature type="transmembrane region" description="Helical" evidence="5">
    <location>
        <begin position="304"/>
        <end position="326"/>
    </location>
</feature>
<organism evidence="6">
    <name type="scientific">freshwater metagenome</name>
    <dbReference type="NCBI Taxonomy" id="449393"/>
    <lineage>
        <taxon>unclassified sequences</taxon>
        <taxon>metagenomes</taxon>
        <taxon>ecological metagenomes</taxon>
    </lineage>
</organism>
<dbReference type="PANTHER" id="PTHR11432:SF3">
    <property type="entry name" value="NADH-UBIQUINONE OXIDOREDUCTASE CHAIN 1"/>
    <property type="match status" value="1"/>
</dbReference>
<feature type="transmembrane region" description="Helical" evidence="5">
    <location>
        <begin position="20"/>
        <end position="41"/>
    </location>
</feature>
<dbReference type="InterPro" id="IPR018086">
    <property type="entry name" value="NADH_UbQ_OxRdtase_su1_CS"/>
</dbReference>
<feature type="transmembrane region" description="Helical" evidence="5">
    <location>
        <begin position="182"/>
        <end position="205"/>
    </location>
</feature>
<keyword evidence="4 5" id="KW-0472">Membrane</keyword>
<proteinExistence type="inferred from homology"/>
<dbReference type="InterPro" id="IPR001694">
    <property type="entry name" value="NADH_UbQ_OxRdtase_su1/FPO"/>
</dbReference>
<feature type="transmembrane region" description="Helical" evidence="5">
    <location>
        <begin position="87"/>
        <end position="107"/>
    </location>
</feature>
<keyword evidence="3 5" id="KW-1133">Transmembrane helix</keyword>
<accession>A0A6J6EQI6</accession>